<dbReference type="Pfam" id="PF07993">
    <property type="entry name" value="NAD_binding_4"/>
    <property type="match status" value="1"/>
</dbReference>
<dbReference type="PANTHER" id="PTHR43439:SF2">
    <property type="entry name" value="ENZYME, PUTATIVE (JCVI)-RELATED"/>
    <property type="match status" value="1"/>
</dbReference>
<evidence type="ECO:0000256" key="2">
    <source>
        <dbReference type="ARBA" id="ARBA00022553"/>
    </source>
</evidence>
<dbReference type="SUPFAM" id="SSF56801">
    <property type="entry name" value="Acetyl-CoA synthetase-like"/>
    <property type="match status" value="1"/>
</dbReference>
<keyword evidence="1" id="KW-0596">Phosphopantetheine</keyword>
<evidence type="ECO:0000259" key="3">
    <source>
        <dbReference type="SMART" id="SM00823"/>
    </source>
</evidence>
<dbReference type="InterPro" id="IPR000873">
    <property type="entry name" value="AMP-dep_synth/lig_dom"/>
</dbReference>
<dbReference type="Proteomes" id="UP001215598">
    <property type="component" value="Unassembled WGS sequence"/>
</dbReference>
<dbReference type="SUPFAM" id="SSF51735">
    <property type="entry name" value="NAD(P)-binding Rossmann-fold domains"/>
    <property type="match status" value="1"/>
</dbReference>
<evidence type="ECO:0000256" key="1">
    <source>
        <dbReference type="ARBA" id="ARBA00022450"/>
    </source>
</evidence>
<dbReference type="PANTHER" id="PTHR43439">
    <property type="entry name" value="PHENYLACETATE-COENZYME A LIGASE"/>
    <property type="match status" value="1"/>
</dbReference>
<evidence type="ECO:0000313" key="5">
    <source>
        <dbReference type="Proteomes" id="UP001215598"/>
    </source>
</evidence>
<dbReference type="AlphaFoldDB" id="A0AAD7H9W9"/>
<name>A0AAD7H9W9_9AGAR</name>
<dbReference type="SMART" id="SM00823">
    <property type="entry name" value="PKS_PP"/>
    <property type="match status" value="1"/>
</dbReference>
<accession>A0AAD7H9W9</accession>
<protein>
    <submittedName>
        <fullName evidence="4">Aminoadipate reductase</fullName>
    </submittedName>
</protein>
<dbReference type="Pfam" id="PF23562">
    <property type="entry name" value="AMP-binding_C_3"/>
    <property type="match status" value="1"/>
</dbReference>
<dbReference type="GO" id="GO:0031177">
    <property type="term" value="F:phosphopantetheine binding"/>
    <property type="evidence" value="ECO:0007669"/>
    <property type="project" value="InterPro"/>
</dbReference>
<dbReference type="Gene3D" id="1.10.1200.10">
    <property type="entry name" value="ACP-like"/>
    <property type="match status" value="1"/>
</dbReference>
<keyword evidence="5" id="KW-1185">Reference proteome</keyword>
<dbReference type="InterPro" id="IPR051414">
    <property type="entry name" value="Adenylate-forming_Reductase"/>
</dbReference>
<dbReference type="Pfam" id="PF00501">
    <property type="entry name" value="AMP-binding"/>
    <property type="match status" value="1"/>
</dbReference>
<evidence type="ECO:0000313" key="4">
    <source>
        <dbReference type="EMBL" id="KAJ7715962.1"/>
    </source>
</evidence>
<feature type="domain" description="Polyketide synthase-like phosphopantetheine-binding" evidence="3">
    <location>
        <begin position="582"/>
        <end position="661"/>
    </location>
</feature>
<dbReference type="InterPro" id="IPR042099">
    <property type="entry name" value="ANL_N_sf"/>
</dbReference>
<proteinExistence type="predicted"/>
<dbReference type="InterPro" id="IPR020806">
    <property type="entry name" value="PKS_PP-bd"/>
</dbReference>
<dbReference type="InterPro" id="IPR036736">
    <property type="entry name" value="ACP-like_sf"/>
</dbReference>
<reference evidence="4" key="1">
    <citation type="submission" date="2023-03" db="EMBL/GenBank/DDBJ databases">
        <title>Massive genome expansion in bonnet fungi (Mycena s.s.) driven by repeated elements and novel gene families across ecological guilds.</title>
        <authorList>
            <consortium name="Lawrence Berkeley National Laboratory"/>
            <person name="Harder C.B."/>
            <person name="Miyauchi S."/>
            <person name="Viragh M."/>
            <person name="Kuo A."/>
            <person name="Thoen E."/>
            <person name="Andreopoulos B."/>
            <person name="Lu D."/>
            <person name="Skrede I."/>
            <person name="Drula E."/>
            <person name="Henrissat B."/>
            <person name="Morin E."/>
            <person name="Kohler A."/>
            <person name="Barry K."/>
            <person name="LaButti K."/>
            <person name="Morin E."/>
            <person name="Salamov A."/>
            <person name="Lipzen A."/>
            <person name="Mereny Z."/>
            <person name="Hegedus B."/>
            <person name="Baldrian P."/>
            <person name="Stursova M."/>
            <person name="Weitz H."/>
            <person name="Taylor A."/>
            <person name="Grigoriev I.V."/>
            <person name="Nagy L.G."/>
            <person name="Martin F."/>
            <person name="Kauserud H."/>
        </authorList>
    </citation>
    <scope>NUCLEOTIDE SEQUENCE</scope>
    <source>
        <strain evidence="4">CBHHK182m</strain>
    </source>
</reference>
<keyword evidence="2" id="KW-0597">Phosphoprotein</keyword>
<organism evidence="4 5">
    <name type="scientific">Mycena metata</name>
    <dbReference type="NCBI Taxonomy" id="1033252"/>
    <lineage>
        <taxon>Eukaryota</taxon>
        <taxon>Fungi</taxon>
        <taxon>Dikarya</taxon>
        <taxon>Basidiomycota</taxon>
        <taxon>Agaricomycotina</taxon>
        <taxon>Agaricomycetes</taxon>
        <taxon>Agaricomycetidae</taxon>
        <taxon>Agaricales</taxon>
        <taxon>Marasmiineae</taxon>
        <taxon>Mycenaceae</taxon>
        <taxon>Mycena</taxon>
    </lineage>
</organism>
<sequence>MSDIPLDCSLNFADVLDLHIARNNQSAIYSFADESGRITEISRFEFARAAHRAAHLLRPGRRGPEGQVLAIVALTDVLIYQTIVAGCIEAGLVPFQISHRNSAAALFHLLSTTGSRQLLTTKGSLANVVDTLSADLSAMNPPYELSIEEIPFLGQLYPHLGHETTEDAFVPYPSPTVKPALDDVAMYLHSSGNTGFPKCIPETHRNLIQYAALDVSTETTELSPRHAVGALPAFHTLGMFMQLLGPVLNGGTACIYPPVSTATEYNIPAAPTLAAPTPESALENAKRTHATGITAVPAFLLEWQSPEHIQYLKTLKLVEYSGGPLASRVGDFLFAQGVNVVPVYGGTEFGAVSVVHRRQAEVDAGEWVWFRFSSRVNVRWVPQGDGTFECQFLTVPEVHQLAVENLPDIKGYSTKDLFERHPTKPDLYRIVGRLDDVLIMANGEKTVPGPMEDVMIASPLIAGAVIFGRERNQVGVLIEPNAEYKLDVKDEKQIANFRNAIWPVIQEANENAPAFARIYKEMILVTEADRPMLRAPKGTVIKKSTIALYQQDIEDLYRTIETSANAASDIDPPSSWTPSDLEPWLKIHASLVAGKDLRGGRDLFDQGFDSLNATFLRQRIVGALNTSLENQVKAAAQKIPQNYVYEHPTLEELARAISELVAGDIDGRSGGKKAIVEEMIAKYSAGFDEAVVHREPAVASGTVVFLTGSTGGIGSHILKILLRLPAVERVYAFNRPGRISVADRQTHAFRASIQYLAAVQALSDRALDVKLLASEKLVYLEGETSQADLGLTSDMWNTLRDTVTVIIHNAWTLDFNKNLSSFESHVKGTRNLLDLARQSPRTGVRFLFTSSIASAQSWDQNRGPFPEELQLDAGVTVGNGYGESKYASERILALSGLDATSFRIGQVSGSTSNGAWSTTDWVPAIVKSSIALGNFPSDPSGVVAWLPPEAVSQAIVDTALSVETPPFAINLVHPRPIPWDDVVSSMARTVQLPLVSFTEWVQQLQDRSVGATAEDIENIPGIKLLDFFRAAVAGAGNIQFSTEKAQAISESMRLLKPLRDEDVKRWMRYWCEKEFLA</sequence>
<comment type="caution">
    <text evidence="4">The sequence shown here is derived from an EMBL/GenBank/DDBJ whole genome shotgun (WGS) entry which is preliminary data.</text>
</comment>
<dbReference type="EMBL" id="JARKIB010000299">
    <property type="protein sequence ID" value="KAJ7715962.1"/>
    <property type="molecule type" value="Genomic_DNA"/>
</dbReference>
<gene>
    <name evidence="4" type="ORF">B0H16DRAFT_1898550</name>
</gene>
<dbReference type="InterPro" id="IPR013120">
    <property type="entry name" value="FAR_NAD-bd"/>
</dbReference>
<dbReference type="Gene3D" id="3.40.50.12780">
    <property type="entry name" value="N-terminal domain of ligase-like"/>
    <property type="match status" value="1"/>
</dbReference>
<dbReference type="Gene3D" id="3.40.50.720">
    <property type="entry name" value="NAD(P)-binding Rossmann-like Domain"/>
    <property type="match status" value="1"/>
</dbReference>
<dbReference type="InterPro" id="IPR036291">
    <property type="entry name" value="NAD(P)-bd_dom_sf"/>
</dbReference>